<evidence type="ECO:0000259" key="8">
    <source>
        <dbReference type="PROSITE" id="PS50110"/>
    </source>
</evidence>
<reference evidence="9 10" key="1">
    <citation type="submission" date="2017-03" db="EMBL/GenBank/DDBJ databases">
        <title>Isolation of Levoglucosan Utilizing Bacteria.</title>
        <authorList>
            <person name="Arya A.S."/>
        </authorList>
    </citation>
    <scope>NUCLEOTIDE SEQUENCE [LARGE SCALE GENOMIC DNA]</scope>
    <source>
        <strain evidence="9 10">MEC069</strain>
    </source>
</reference>
<keyword evidence="2" id="KW-0902">Two-component regulatory system</keyword>
<dbReference type="Pfam" id="PF00072">
    <property type="entry name" value="Response_reg"/>
    <property type="match status" value="1"/>
</dbReference>
<dbReference type="InterPro" id="IPR011006">
    <property type="entry name" value="CheY-like_superfamily"/>
</dbReference>
<dbReference type="GO" id="GO:0006355">
    <property type="term" value="P:regulation of DNA-templated transcription"/>
    <property type="evidence" value="ECO:0007669"/>
    <property type="project" value="InterPro"/>
</dbReference>
<dbReference type="Gene3D" id="1.10.10.10">
    <property type="entry name" value="Winged helix-like DNA-binding domain superfamily/Winged helix DNA-binding domain"/>
    <property type="match status" value="1"/>
</dbReference>
<keyword evidence="3" id="KW-0805">Transcription regulation</keyword>
<dbReference type="Pfam" id="PF00196">
    <property type="entry name" value="GerE"/>
    <property type="match status" value="1"/>
</dbReference>
<dbReference type="PANTHER" id="PTHR43214">
    <property type="entry name" value="TWO-COMPONENT RESPONSE REGULATOR"/>
    <property type="match status" value="1"/>
</dbReference>
<keyword evidence="1 6" id="KW-0597">Phosphoprotein</keyword>
<keyword evidence="5" id="KW-0804">Transcription</keyword>
<evidence type="ECO:0000256" key="6">
    <source>
        <dbReference type="PROSITE-ProRule" id="PRU00169"/>
    </source>
</evidence>
<dbReference type="GO" id="GO:0003677">
    <property type="term" value="F:DNA binding"/>
    <property type="evidence" value="ECO:0007669"/>
    <property type="project" value="UniProtKB-KW"/>
</dbReference>
<evidence type="ECO:0000256" key="4">
    <source>
        <dbReference type="ARBA" id="ARBA00023125"/>
    </source>
</evidence>
<dbReference type="InterPro" id="IPR039420">
    <property type="entry name" value="WalR-like"/>
</dbReference>
<evidence type="ECO:0000313" key="10">
    <source>
        <dbReference type="Proteomes" id="UP000298246"/>
    </source>
</evidence>
<dbReference type="InterPro" id="IPR001789">
    <property type="entry name" value="Sig_transdc_resp-reg_receiver"/>
</dbReference>
<dbReference type="PRINTS" id="PR00038">
    <property type="entry name" value="HTHLUXR"/>
</dbReference>
<evidence type="ECO:0000313" key="9">
    <source>
        <dbReference type="EMBL" id="TFE82686.1"/>
    </source>
</evidence>
<dbReference type="OrthoDB" id="118459at2"/>
<dbReference type="RefSeq" id="WP_134757788.1">
    <property type="nucleotide sequence ID" value="NZ_MYFO02000005.1"/>
</dbReference>
<comment type="caution">
    <text evidence="9">The sequence shown here is derived from an EMBL/GenBank/DDBJ whole genome shotgun (WGS) entry which is preliminary data.</text>
</comment>
<accession>A0A4Y8PPE4</accession>
<feature type="modified residue" description="4-aspartylphosphate" evidence="6">
    <location>
        <position position="57"/>
    </location>
</feature>
<dbReference type="InterPro" id="IPR036388">
    <property type="entry name" value="WH-like_DNA-bd_sf"/>
</dbReference>
<dbReference type="SUPFAM" id="SSF52172">
    <property type="entry name" value="CheY-like"/>
    <property type="match status" value="1"/>
</dbReference>
<dbReference type="SMART" id="SM00421">
    <property type="entry name" value="HTH_LUXR"/>
    <property type="match status" value="1"/>
</dbReference>
<dbReference type="SMART" id="SM00448">
    <property type="entry name" value="REC"/>
    <property type="match status" value="1"/>
</dbReference>
<name>A0A4Y8PPE4_9BACL</name>
<evidence type="ECO:0000256" key="2">
    <source>
        <dbReference type="ARBA" id="ARBA00023012"/>
    </source>
</evidence>
<dbReference type="AlphaFoldDB" id="A0A4Y8PPE4"/>
<evidence type="ECO:0000256" key="5">
    <source>
        <dbReference type="ARBA" id="ARBA00023163"/>
    </source>
</evidence>
<dbReference type="PROSITE" id="PS50110">
    <property type="entry name" value="RESPONSE_REGULATORY"/>
    <property type="match status" value="1"/>
</dbReference>
<sequence length="210" mass="23665">MNRTYKAIVVDDHPLIAQATKGLLEKIEGVQVIGVAATGQDCLTLVGEQQPDLIMLDYHLPDMTGTDVAEQLRQLAPNAHIIVFTGIEVAKLYNKFVSLKVSGVLSKESSERTIRNMVNCVLDGHTMLPLHFFHHTQLSANLMEALQLDEEEVQILTLLVGGHTHEKMAETLFMSRRTFENYLRKIYDKLGAKTKTEAIEKFLQSDKFRT</sequence>
<dbReference type="GO" id="GO:0000160">
    <property type="term" value="P:phosphorelay signal transduction system"/>
    <property type="evidence" value="ECO:0007669"/>
    <property type="project" value="UniProtKB-KW"/>
</dbReference>
<dbReference type="CDD" id="cd17535">
    <property type="entry name" value="REC_NarL-like"/>
    <property type="match status" value="1"/>
</dbReference>
<dbReference type="InterPro" id="IPR000792">
    <property type="entry name" value="Tscrpt_reg_LuxR_C"/>
</dbReference>
<dbReference type="EMBL" id="MYFO01000073">
    <property type="protein sequence ID" value="TFE82686.1"/>
    <property type="molecule type" value="Genomic_DNA"/>
</dbReference>
<feature type="domain" description="Response regulatory" evidence="8">
    <location>
        <begin position="6"/>
        <end position="122"/>
    </location>
</feature>
<gene>
    <name evidence="9" type="ORF">B5M42_24660</name>
</gene>
<dbReference type="Proteomes" id="UP000298246">
    <property type="component" value="Unassembled WGS sequence"/>
</dbReference>
<keyword evidence="10" id="KW-1185">Reference proteome</keyword>
<evidence type="ECO:0000256" key="3">
    <source>
        <dbReference type="ARBA" id="ARBA00023015"/>
    </source>
</evidence>
<evidence type="ECO:0000259" key="7">
    <source>
        <dbReference type="PROSITE" id="PS50043"/>
    </source>
</evidence>
<organism evidence="9 10">
    <name type="scientific">Paenibacillus athensensis</name>
    <dbReference type="NCBI Taxonomy" id="1967502"/>
    <lineage>
        <taxon>Bacteria</taxon>
        <taxon>Bacillati</taxon>
        <taxon>Bacillota</taxon>
        <taxon>Bacilli</taxon>
        <taxon>Bacillales</taxon>
        <taxon>Paenibacillaceae</taxon>
        <taxon>Paenibacillus</taxon>
    </lineage>
</organism>
<dbReference type="PROSITE" id="PS50043">
    <property type="entry name" value="HTH_LUXR_2"/>
    <property type="match status" value="1"/>
</dbReference>
<dbReference type="PANTHER" id="PTHR43214:SF1">
    <property type="entry name" value="TRANSCRIPTIONAL REGULATORY PROTEIN COMA"/>
    <property type="match status" value="1"/>
</dbReference>
<protein>
    <submittedName>
        <fullName evidence="9">Two-component system response regulator</fullName>
    </submittedName>
</protein>
<feature type="domain" description="HTH luxR-type" evidence="7">
    <location>
        <begin position="141"/>
        <end position="206"/>
    </location>
</feature>
<evidence type="ECO:0000256" key="1">
    <source>
        <dbReference type="ARBA" id="ARBA00022553"/>
    </source>
</evidence>
<proteinExistence type="predicted"/>
<dbReference type="Gene3D" id="3.40.50.2300">
    <property type="match status" value="1"/>
</dbReference>
<dbReference type="InterPro" id="IPR058245">
    <property type="entry name" value="NreC/VraR/RcsB-like_REC"/>
</dbReference>
<keyword evidence="4" id="KW-0238">DNA-binding</keyword>